<organism evidence="3 4">
    <name type="scientific">Trichuris muris</name>
    <name type="common">Mouse whipworm</name>
    <dbReference type="NCBI Taxonomy" id="70415"/>
    <lineage>
        <taxon>Eukaryota</taxon>
        <taxon>Metazoa</taxon>
        <taxon>Ecdysozoa</taxon>
        <taxon>Nematoda</taxon>
        <taxon>Enoplea</taxon>
        <taxon>Dorylaimia</taxon>
        <taxon>Trichinellida</taxon>
        <taxon>Trichuridae</taxon>
        <taxon>Trichuris</taxon>
    </lineage>
</organism>
<keyword evidence="3" id="KW-1185">Reference proteome</keyword>
<sequence>MSSCHSIRMALLELNLLTKMSPAIASSCPPSVLIALLAGLKRKSESVASIPERCTRFTTFTVHTSLALRRPRLSHAEEPNGRALPSARKESSTTGKPGATWRALLWLPFRWGTRSKQRPSRLRIARPKCLLTVQRGRDRKLLAHLNAVG</sequence>
<accession>A0A5S6Q887</accession>
<protein>
    <submittedName>
        <fullName evidence="4">Uncharacterized protein</fullName>
    </submittedName>
</protein>
<evidence type="ECO:0000256" key="1">
    <source>
        <dbReference type="SAM" id="MobiDB-lite"/>
    </source>
</evidence>
<evidence type="ECO:0000256" key="2">
    <source>
        <dbReference type="SAM" id="SignalP"/>
    </source>
</evidence>
<keyword evidence="2" id="KW-0732">Signal</keyword>
<feature type="region of interest" description="Disordered" evidence="1">
    <location>
        <begin position="71"/>
        <end position="97"/>
    </location>
</feature>
<dbReference type="WBParaSite" id="TMUE_1000003403.1">
    <property type="protein sequence ID" value="TMUE_1000003403.1"/>
    <property type="gene ID" value="WBGene00298707"/>
</dbReference>
<evidence type="ECO:0000313" key="3">
    <source>
        <dbReference type="Proteomes" id="UP000046395"/>
    </source>
</evidence>
<feature type="signal peptide" evidence="2">
    <location>
        <begin position="1"/>
        <end position="25"/>
    </location>
</feature>
<name>A0A5S6Q887_TRIMR</name>
<evidence type="ECO:0000313" key="4">
    <source>
        <dbReference type="WBParaSite" id="TMUE_1000003403.1"/>
    </source>
</evidence>
<dbReference type="AlphaFoldDB" id="A0A5S6Q887"/>
<proteinExistence type="predicted"/>
<feature type="chain" id="PRO_5024331259" evidence="2">
    <location>
        <begin position="26"/>
        <end position="149"/>
    </location>
</feature>
<reference evidence="4" key="1">
    <citation type="submission" date="2019-12" db="UniProtKB">
        <authorList>
            <consortium name="WormBaseParasite"/>
        </authorList>
    </citation>
    <scope>IDENTIFICATION</scope>
</reference>
<dbReference type="Proteomes" id="UP000046395">
    <property type="component" value="Unassembled WGS sequence"/>
</dbReference>